<dbReference type="Gene3D" id="1.10.10.10">
    <property type="entry name" value="Winged helix-like DNA-binding domain superfamily/Winged helix DNA-binding domain"/>
    <property type="match status" value="1"/>
</dbReference>
<dbReference type="InterPro" id="IPR036388">
    <property type="entry name" value="WH-like_DNA-bd_sf"/>
</dbReference>
<reference evidence="9" key="1">
    <citation type="submission" date="2020-11" db="EMBL/GenBank/DDBJ databases">
        <authorList>
            <person name="Tran Van P."/>
        </authorList>
    </citation>
    <scope>NUCLEOTIDE SEQUENCE</scope>
</reference>
<sequence>MLVQCCVCASCELVVRTTLASCEQHQAVCSTSQQHKTWLCARALKVDLSPSFVPSHLGASQIEPWPIARAYCDRNRRAAQLTFNTLAPKCTDGLPITFSPLIYTVEVEKGSIKECAPTLMRKENKEIFRNSSLYPSIRDFNRTSASTQSRLDENDAFVHLPIGHGGVNQLGGVFVNGRPLPDVVRQRIVELAHNGVRPCDISRQSQGVSWLCLQDTVQVGT</sequence>
<dbReference type="PANTHER" id="PTHR45636:SF19">
    <property type="entry name" value="PAIRED BOX PROTEIN PAX-2"/>
    <property type="match status" value="1"/>
</dbReference>
<feature type="domain" description="Paired" evidence="8">
    <location>
        <begin position="163"/>
        <end position="221"/>
    </location>
</feature>
<evidence type="ECO:0000256" key="7">
    <source>
        <dbReference type="ARBA" id="ARBA00023242"/>
    </source>
</evidence>
<accession>A0A7R9IBD5</accession>
<organism evidence="9">
    <name type="scientific">Timema tahoe</name>
    <dbReference type="NCBI Taxonomy" id="61484"/>
    <lineage>
        <taxon>Eukaryota</taxon>
        <taxon>Metazoa</taxon>
        <taxon>Ecdysozoa</taxon>
        <taxon>Arthropoda</taxon>
        <taxon>Hexapoda</taxon>
        <taxon>Insecta</taxon>
        <taxon>Pterygota</taxon>
        <taxon>Neoptera</taxon>
        <taxon>Polyneoptera</taxon>
        <taxon>Phasmatodea</taxon>
        <taxon>Timematodea</taxon>
        <taxon>Timematoidea</taxon>
        <taxon>Timematidae</taxon>
        <taxon>Timema</taxon>
    </lineage>
</organism>
<dbReference type="SMART" id="SM00351">
    <property type="entry name" value="PAX"/>
    <property type="match status" value="1"/>
</dbReference>
<dbReference type="PRINTS" id="PR00027">
    <property type="entry name" value="PAIREDBOX"/>
</dbReference>
<comment type="subcellular location">
    <subcellularLocation>
        <location evidence="1">Nucleus</location>
    </subcellularLocation>
</comment>
<dbReference type="Pfam" id="PF00292">
    <property type="entry name" value="PAX"/>
    <property type="match status" value="1"/>
</dbReference>
<evidence type="ECO:0000256" key="2">
    <source>
        <dbReference type="ARBA" id="ARBA00022473"/>
    </source>
</evidence>
<protein>
    <recommendedName>
        <fullName evidence="8">Paired domain-containing protein</fullName>
    </recommendedName>
</protein>
<dbReference type="GO" id="GO:0005634">
    <property type="term" value="C:nucleus"/>
    <property type="evidence" value="ECO:0007669"/>
    <property type="project" value="UniProtKB-SubCell"/>
</dbReference>
<keyword evidence="6" id="KW-0804">Transcription</keyword>
<evidence type="ECO:0000259" key="8">
    <source>
        <dbReference type="PROSITE" id="PS51057"/>
    </source>
</evidence>
<dbReference type="PANTHER" id="PTHR45636">
    <property type="entry name" value="PAIRED BOX PROTEIN PAX-6-RELATED-RELATED"/>
    <property type="match status" value="1"/>
</dbReference>
<dbReference type="AlphaFoldDB" id="A0A7R9IBD5"/>
<dbReference type="PROSITE" id="PS51057">
    <property type="entry name" value="PAIRED_2"/>
    <property type="match status" value="1"/>
</dbReference>
<dbReference type="InterPro" id="IPR001523">
    <property type="entry name" value="Paired_dom"/>
</dbReference>
<dbReference type="GO" id="GO:0000981">
    <property type="term" value="F:DNA-binding transcription factor activity, RNA polymerase II-specific"/>
    <property type="evidence" value="ECO:0007669"/>
    <property type="project" value="TreeGrafter"/>
</dbReference>
<keyword evidence="2" id="KW-0217">Developmental protein</keyword>
<dbReference type="GO" id="GO:0000978">
    <property type="term" value="F:RNA polymerase II cis-regulatory region sequence-specific DNA binding"/>
    <property type="evidence" value="ECO:0007669"/>
    <property type="project" value="TreeGrafter"/>
</dbReference>
<evidence type="ECO:0000256" key="3">
    <source>
        <dbReference type="ARBA" id="ARBA00022724"/>
    </source>
</evidence>
<evidence type="ECO:0000256" key="6">
    <source>
        <dbReference type="ARBA" id="ARBA00023163"/>
    </source>
</evidence>
<dbReference type="InterPro" id="IPR043565">
    <property type="entry name" value="PAX_fam"/>
</dbReference>
<dbReference type="SUPFAM" id="SSF46689">
    <property type="entry name" value="Homeodomain-like"/>
    <property type="match status" value="1"/>
</dbReference>
<dbReference type="InterPro" id="IPR009057">
    <property type="entry name" value="Homeodomain-like_sf"/>
</dbReference>
<keyword evidence="3" id="KW-0563">Paired box</keyword>
<name>A0A7R9IBD5_9NEOP</name>
<evidence type="ECO:0000256" key="1">
    <source>
        <dbReference type="ARBA" id="ARBA00004123"/>
    </source>
</evidence>
<evidence type="ECO:0000313" key="9">
    <source>
        <dbReference type="EMBL" id="CAD7452362.1"/>
    </source>
</evidence>
<evidence type="ECO:0000256" key="5">
    <source>
        <dbReference type="ARBA" id="ARBA00023125"/>
    </source>
</evidence>
<proteinExistence type="predicted"/>
<keyword evidence="4" id="KW-0805">Transcription regulation</keyword>
<evidence type="ECO:0000256" key="4">
    <source>
        <dbReference type="ARBA" id="ARBA00023015"/>
    </source>
</evidence>
<keyword evidence="7" id="KW-0539">Nucleus</keyword>
<keyword evidence="5" id="KW-0238">DNA-binding</keyword>
<gene>
    <name evidence="9" type="ORF">TTEB3V08_LOCUS544</name>
</gene>
<dbReference type="EMBL" id="OE000087">
    <property type="protein sequence ID" value="CAD7452362.1"/>
    <property type="molecule type" value="Genomic_DNA"/>
</dbReference>